<comment type="caution">
    <text evidence="1">The sequence shown here is derived from an EMBL/GenBank/DDBJ whole genome shotgun (WGS) entry which is preliminary data.</text>
</comment>
<reference evidence="1" key="1">
    <citation type="submission" date="2021-01" db="EMBL/GenBank/DDBJ databases">
        <title>Genome public.</title>
        <authorList>
            <person name="Liu C."/>
            <person name="Sun Q."/>
        </authorList>
    </citation>
    <scope>NUCLEOTIDE SEQUENCE</scope>
    <source>
        <strain evidence="1">M6</strain>
    </source>
</reference>
<name>A0A934WSG9_9FIRM</name>
<protein>
    <recommendedName>
        <fullName evidence="3">Spore coat protein</fullName>
    </recommendedName>
</protein>
<evidence type="ECO:0000313" key="2">
    <source>
        <dbReference type="Proteomes" id="UP000633365"/>
    </source>
</evidence>
<accession>A0A934WSG9</accession>
<proteinExistence type="predicted"/>
<dbReference type="Proteomes" id="UP000633365">
    <property type="component" value="Unassembled WGS sequence"/>
</dbReference>
<dbReference type="RefSeq" id="WP_201427886.1">
    <property type="nucleotide sequence ID" value="NZ_JAEQMG010000113.1"/>
</dbReference>
<dbReference type="EMBL" id="JAEQMG010000113">
    <property type="protein sequence ID" value="MBK6089091.1"/>
    <property type="molecule type" value="Genomic_DNA"/>
</dbReference>
<sequence length="57" mass="6766">MTEKELLYVEDALGHEQYFQTQCRDTAGRIEDGELKRFAQQLEQKHSEIFRSFMGLL</sequence>
<evidence type="ECO:0000313" key="1">
    <source>
        <dbReference type="EMBL" id="MBK6089091.1"/>
    </source>
</evidence>
<gene>
    <name evidence="1" type="ORF">JKK62_10650</name>
</gene>
<dbReference type="AlphaFoldDB" id="A0A934WSG9"/>
<keyword evidence="2" id="KW-1185">Reference proteome</keyword>
<organism evidence="1 2">
    <name type="scientific">Ruminococcus difficilis</name>
    <dbReference type="NCBI Taxonomy" id="2763069"/>
    <lineage>
        <taxon>Bacteria</taxon>
        <taxon>Bacillati</taxon>
        <taxon>Bacillota</taxon>
        <taxon>Clostridia</taxon>
        <taxon>Eubacteriales</taxon>
        <taxon>Oscillospiraceae</taxon>
        <taxon>Ruminococcus</taxon>
    </lineage>
</organism>
<evidence type="ECO:0008006" key="3">
    <source>
        <dbReference type="Google" id="ProtNLM"/>
    </source>
</evidence>